<evidence type="ECO:0000313" key="3">
    <source>
        <dbReference type="EMBL" id="KAA9032198.1"/>
    </source>
</evidence>
<accession>A0A5J5I7V1</accession>
<organism evidence="3 4">
    <name type="scientific">Sphingobium limneticum</name>
    <dbReference type="NCBI Taxonomy" id="1007511"/>
    <lineage>
        <taxon>Bacteria</taxon>
        <taxon>Pseudomonadati</taxon>
        <taxon>Pseudomonadota</taxon>
        <taxon>Alphaproteobacteria</taxon>
        <taxon>Sphingomonadales</taxon>
        <taxon>Sphingomonadaceae</taxon>
        <taxon>Sphingobium</taxon>
    </lineage>
</organism>
<proteinExistence type="predicted"/>
<dbReference type="EMBL" id="VYQA01000003">
    <property type="protein sequence ID" value="KAA9032198.1"/>
    <property type="molecule type" value="Genomic_DNA"/>
</dbReference>
<dbReference type="Proteomes" id="UP000325933">
    <property type="component" value="Unassembled WGS sequence"/>
</dbReference>
<dbReference type="AlphaFoldDB" id="A0A5J5I7V1"/>
<gene>
    <name evidence="3" type="ORF">F4U95_05720</name>
    <name evidence="2" type="ORF">F4U96_05720</name>
</gene>
<evidence type="ECO:0000313" key="2">
    <source>
        <dbReference type="EMBL" id="KAA9019740.1"/>
    </source>
</evidence>
<dbReference type="Proteomes" id="UP000326364">
    <property type="component" value="Unassembled WGS sequence"/>
</dbReference>
<dbReference type="RefSeq" id="WP_150424921.1">
    <property type="nucleotide sequence ID" value="NZ_VYQA01000003.1"/>
</dbReference>
<protein>
    <recommendedName>
        <fullName evidence="6">TonB C-terminal domain-containing protein</fullName>
    </recommendedName>
</protein>
<evidence type="ECO:0000256" key="1">
    <source>
        <dbReference type="SAM" id="SignalP"/>
    </source>
</evidence>
<feature type="signal peptide" evidence="1">
    <location>
        <begin position="1"/>
        <end position="17"/>
    </location>
</feature>
<name>A0A5J5I7V1_9SPHN</name>
<evidence type="ECO:0000313" key="5">
    <source>
        <dbReference type="Proteomes" id="UP000326364"/>
    </source>
</evidence>
<sequence>MTMLLSLMLAATPVAGAAPPMPQDLGSVPVIDGWLGRRKSPEWSEDVARLYRRGECSGAVDHQGSHLLEIDMLFLLSGDGKPLKIAPVNARCPEVEKFVSSRILSSLRNSFPKSGATQAYWMRSQVRFLWSDAP</sequence>
<comment type="caution">
    <text evidence="3">The sequence shown here is derived from an EMBL/GenBank/DDBJ whole genome shotgun (WGS) entry which is preliminary data.</text>
</comment>
<dbReference type="EMBL" id="VYQB01000003">
    <property type="protein sequence ID" value="KAA9019740.1"/>
    <property type="molecule type" value="Genomic_DNA"/>
</dbReference>
<feature type="chain" id="PRO_5023856204" description="TonB C-terminal domain-containing protein" evidence="1">
    <location>
        <begin position="18"/>
        <end position="134"/>
    </location>
</feature>
<keyword evidence="5" id="KW-1185">Reference proteome</keyword>
<reference evidence="4 5" key="1">
    <citation type="submission" date="2019-09" db="EMBL/GenBank/DDBJ databases">
        <authorList>
            <person name="Feng G."/>
        </authorList>
    </citation>
    <scope>NUCLEOTIDE SEQUENCE [LARGE SCALE GENOMIC DNA]</scope>
    <source>
        <strain evidence="3 4">KACC 19283</strain>
        <strain evidence="2 5">KACC 19284</strain>
    </source>
</reference>
<evidence type="ECO:0008006" key="6">
    <source>
        <dbReference type="Google" id="ProtNLM"/>
    </source>
</evidence>
<keyword evidence="1" id="KW-0732">Signal</keyword>
<evidence type="ECO:0000313" key="4">
    <source>
        <dbReference type="Proteomes" id="UP000325933"/>
    </source>
</evidence>